<proteinExistence type="predicted"/>
<dbReference type="Pfam" id="PF11093">
    <property type="entry name" value="Mitochondr_Som1"/>
    <property type="match status" value="1"/>
</dbReference>
<dbReference type="EMBL" id="MU793477">
    <property type="protein sequence ID" value="KAJ3782422.1"/>
    <property type="molecule type" value="Genomic_DNA"/>
</dbReference>
<dbReference type="AlphaFoldDB" id="A0AA38L2T1"/>
<reference evidence="1" key="1">
    <citation type="submission" date="2022-08" db="EMBL/GenBank/DDBJ databases">
        <authorList>
            <consortium name="DOE Joint Genome Institute"/>
            <person name="Min B."/>
            <person name="Riley R."/>
            <person name="Sierra-Patev S."/>
            <person name="Naranjo-Ortiz M."/>
            <person name="Looney B."/>
            <person name="Konkel Z."/>
            <person name="Slot J.C."/>
            <person name="Sakamoto Y."/>
            <person name="Steenwyk J.L."/>
            <person name="Rokas A."/>
            <person name="Carro J."/>
            <person name="Camarero S."/>
            <person name="Ferreira P."/>
            <person name="Molpeceres G."/>
            <person name="Ruiz-Duenas F.J."/>
            <person name="Serrano A."/>
            <person name="Henrissat B."/>
            <person name="Drula E."/>
            <person name="Hughes K.W."/>
            <person name="Mata J.L."/>
            <person name="Ishikawa N.K."/>
            <person name="Vargas-Isla R."/>
            <person name="Ushijima S."/>
            <person name="Smith C.A."/>
            <person name="Ahrendt S."/>
            <person name="Andreopoulos W."/>
            <person name="He G."/>
            <person name="Labutti K."/>
            <person name="Lipzen A."/>
            <person name="Ng V."/>
            <person name="Sandor L."/>
            <person name="Barry K."/>
            <person name="Martinez A.T."/>
            <person name="Xiao Y."/>
            <person name="Gibbons J.G."/>
            <person name="Terashima K."/>
            <person name="Hibbett D.S."/>
            <person name="Grigoriev I.V."/>
        </authorList>
    </citation>
    <scope>NUCLEOTIDE SEQUENCE</scope>
    <source>
        <strain evidence="1">TFB10291</strain>
    </source>
</reference>
<dbReference type="InterPro" id="IPR024645">
    <property type="entry name" value="Mitochondr_Som1"/>
</dbReference>
<gene>
    <name evidence="1" type="ORF">GGU10DRAFT_81077</name>
</gene>
<comment type="caution">
    <text evidence="1">The sequence shown here is derived from an EMBL/GenBank/DDBJ whole genome shotgun (WGS) entry which is preliminary data.</text>
</comment>
<dbReference type="GO" id="GO:0042720">
    <property type="term" value="C:mitochondrial inner membrane peptidase complex"/>
    <property type="evidence" value="ECO:0007669"/>
    <property type="project" value="InterPro"/>
</dbReference>
<organism evidence="1 2">
    <name type="scientific">Lentinula aff. detonsa</name>
    <dbReference type="NCBI Taxonomy" id="2804958"/>
    <lineage>
        <taxon>Eukaryota</taxon>
        <taxon>Fungi</taxon>
        <taxon>Dikarya</taxon>
        <taxon>Basidiomycota</taxon>
        <taxon>Agaricomycotina</taxon>
        <taxon>Agaricomycetes</taxon>
        <taxon>Agaricomycetidae</taxon>
        <taxon>Agaricales</taxon>
        <taxon>Marasmiineae</taxon>
        <taxon>Omphalotaceae</taxon>
        <taxon>Lentinula</taxon>
    </lineage>
</organism>
<evidence type="ECO:0000313" key="1">
    <source>
        <dbReference type="EMBL" id="KAJ3782422.1"/>
    </source>
</evidence>
<accession>A0AA38L2T1</accession>
<keyword evidence="2" id="KW-1185">Reference proteome</keyword>
<protein>
    <submittedName>
        <fullName evidence="1">Uncharacterized protein</fullName>
    </submittedName>
</protein>
<name>A0AA38L2T1_9AGAR</name>
<dbReference type="Proteomes" id="UP001163798">
    <property type="component" value="Unassembled WGS sequence"/>
</dbReference>
<sequence length="99" mass="10996">MSPSSSSKLESSTSRSEKCRIAEIIQYTCELEQSQTEGHVIRCFPLSRLFKICPGRPGIELTKVLNVDEGGVVELPDNIKQPIGKLWHEVIRHGSSSNT</sequence>
<evidence type="ECO:0000313" key="2">
    <source>
        <dbReference type="Proteomes" id="UP001163798"/>
    </source>
</evidence>